<reference evidence="3 4" key="2">
    <citation type="submission" date="2015-05" db="EMBL/GenBank/DDBJ databases">
        <authorList>
            <person name="Morales-Cruz A."/>
            <person name="Amrine K.C."/>
            <person name="Cantu D."/>
        </authorList>
    </citation>
    <scope>NUCLEOTIDE SEQUENCE [LARGE SCALE GENOMIC DNA]</scope>
    <source>
        <strain evidence="3">UCRPC4</strain>
    </source>
</reference>
<comment type="caution">
    <text evidence="3">The sequence shown here is derived from an EMBL/GenBank/DDBJ whole genome shotgun (WGS) entry which is preliminary data.</text>
</comment>
<feature type="compositionally biased region" description="Polar residues" evidence="1">
    <location>
        <begin position="196"/>
        <end position="213"/>
    </location>
</feature>
<dbReference type="OrthoDB" id="3514033at2759"/>
<feature type="compositionally biased region" description="Basic and acidic residues" evidence="1">
    <location>
        <begin position="263"/>
        <end position="273"/>
    </location>
</feature>
<feature type="domain" description="Stc1" evidence="2">
    <location>
        <begin position="42"/>
        <end position="122"/>
    </location>
</feature>
<feature type="compositionally biased region" description="Low complexity" evidence="1">
    <location>
        <begin position="160"/>
        <end position="172"/>
    </location>
</feature>
<feature type="compositionally biased region" description="Polar residues" evidence="1">
    <location>
        <begin position="229"/>
        <end position="238"/>
    </location>
</feature>
<gene>
    <name evidence="3" type="ORF">UCRPC4_g05716</name>
</gene>
<name>A0A0G2E1R5_PHACM</name>
<dbReference type="EMBL" id="LCWF01000150">
    <property type="protein sequence ID" value="KKY16992.1"/>
    <property type="molecule type" value="Genomic_DNA"/>
</dbReference>
<keyword evidence="4" id="KW-1185">Reference proteome</keyword>
<protein>
    <recommendedName>
        <fullName evidence="2">Stc1 domain-containing protein</fullName>
    </recommendedName>
</protein>
<feature type="compositionally biased region" description="Acidic residues" evidence="1">
    <location>
        <begin position="274"/>
        <end position="292"/>
    </location>
</feature>
<evidence type="ECO:0000313" key="3">
    <source>
        <dbReference type="EMBL" id="KKY16992.1"/>
    </source>
</evidence>
<dbReference type="InterPro" id="IPR024630">
    <property type="entry name" value="Stc1"/>
</dbReference>
<sequence length="292" mass="32372">MIQDASLSGSRFLLQGHKTFLCQTCQSHVTPNGVLANESSIKCATCQKNRTQAAFSSKQLNEYKVRMNMARHNAKLPRCRTCVGGQVTELTCNNCGETKGLFAFSKAQRRNPDAARCIDCVQEHLDIEPNLEDAIMEEENEMQSKYGTTTSSVLASFSNMSVSSRSNTASDVSDIRSRDDDSDSDDGVWISRNRVDQTATPASARQPSSTTGTGWDAIMEASSKGYTRPLNSRNQAASSDWVKMRSHGVNPEEKRARAVANEQRYREISARMVEDDDENDEDDDGDGETWEL</sequence>
<proteinExistence type="predicted"/>
<evidence type="ECO:0000259" key="2">
    <source>
        <dbReference type="Pfam" id="PF12898"/>
    </source>
</evidence>
<accession>A0A0G2E1R5</accession>
<dbReference type="Pfam" id="PF12898">
    <property type="entry name" value="Stc1"/>
    <property type="match status" value="1"/>
</dbReference>
<dbReference type="AlphaFoldDB" id="A0A0G2E1R5"/>
<evidence type="ECO:0000313" key="4">
    <source>
        <dbReference type="Proteomes" id="UP000053317"/>
    </source>
</evidence>
<feature type="region of interest" description="Disordered" evidence="1">
    <location>
        <begin position="160"/>
        <end position="292"/>
    </location>
</feature>
<organism evidence="3 4">
    <name type="scientific">Phaeomoniella chlamydospora</name>
    <name type="common">Phaeoacremonium chlamydosporum</name>
    <dbReference type="NCBI Taxonomy" id="158046"/>
    <lineage>
        <taxon>Eukaryota</taxon>
        <taxon>Fungi</taxon>
        <taxon>Dikarya</taxon>
        <taxon>Ascomycota</taxon>
        <taxon>Pezizomycotina</taxon>
        <taxon>Eurotiomycetes</taxon>
        <taxon>Chaetothyriomycetidae</taxon>
        <taxon>Phaeomoniellales</taxon>
        <taxon>Phaeomoniellaceae</taxon>
        <taxon>Phaeomoniella</taxon>
    </lineage>
</organism>
<dbReference type="Proteomes" id="UP000053317">
    <property type="component" value="Unassembled WGS sequence"/>
</dbReference>
<reference evidence="3 4" key="1">
    <citation type="submission" date="2015-05" db="EMBL/GenBank/DDBJ databases">
        <title>Distinctive expansion of gene families associated with plant cell wall degradation and secondary metabolism in the genomes of grapevine trunk pathogens.</title>
        <authorList>
            <person name="Lawrence D.P."/>
            <person name="Travadon R."/>
            <person name="Rolshausen P.E."/>
            <person name="Baumgartner K."/>
        </authorList>
    </citation>
    <scope>NUCLEOTIDE SEQUENCE [LARGE SCALE GENOMIC DNA]</scope>
    <source>
        <strain evidence="3">UCRPC4</strain>
    </source>
</reference>
<evidence type="ECO:0000256" key="1">
    <source>
        <dbReference type="SAM" id="MobiDB-lite"/>
    </source>
</evidence>